<dbReference type="EMBL" id="CP053452">
    <property type="protein sequence ID" value="QJW98763.1"/>
    <property type="molecule type" value="Genomic_DNA"/>
</dbReference>
<evidence type="ECO:0000313" key="3">
    <source>
        <dbReference type="Proteomes" id="UP000503447"/>
    </source>
</evidence>
<evidence type="ECO:0000256" key="1">
    <source>
        <dbReference type="SAM" id="MobiDB-lite"/>
    </source>
</evidence>
<dbReference type="KEGG" id="ftj:FTUN_6358"/>
<feature type="region of interest" description="Disordered" evidence="1">
    <location>
        <begin position="86"/>
        <end position="113"/>
    </location>
</feature>
<protein>
    <submittedName>
        <fullName evidence="2">Uncharacterized protein</fullName>
    </submittedName>
</protein>
<evidence type="ECO:0000313" key="2">
    <source>
        <dbReference type="EMBL" id="QJW98763.1"/>
    </source>
</evidence>
<feature type="compositionally biased region" description="Low complexity" evidence="1">
    <location>
        <begin position="316"/>
        <end position="327"/>
    </location>
</feature>
<feature type="compositionally biased region" description="Low complexity" evidence="1">
    <location>
        <begin position="137"/>
        <end position="157"/>
    </location>
</feature>
<feature type="region of interest" description="Disordered" evidence="1">
    <location>
        <begin position="136"/>
        <end position="164"/>
    </location>
</feature>
<name>A0A6M5YZV5_9BACT</name>
<keyword evidence="3" id="KW-1185">Reference proteome</keyword>
<feature type="region of interest" description="Disordered" evidence="1">
    <location>
        <begin position="316"/>
        <end position="336"/>
    </location>
</feature>
<dbReference type="AlphaFoldDB" id="A0A6M5YZV5"/>
<gene>
    <name evidence="2" type="ORF">FTUN_6358</name>
</gene>
<sequence length="336" mass="34722">MTARRFTSRCLQLECLEGRHLPSGLANALAALESHPVVEALVAKYLAHDVASGAGRSGTDSHAAGAMTAGFGFGAANVLHTLQDAVSPRRPGGSARPPPTTAPRPVTVPGRCWAGSRPIRANTRSKRGWTDCCTTFSPASPASRPWPRRAPPSASSAQTHIESDSKYSVHLAPAAAQGAVPTARAVEEVRPATTVLSSAPDQLVRDYESAPGDLVACGPPDGPGGGDLQDLLPTAPALDTIARSWRAACSVPLAGSPLAAALPTNFHALDAAAQAFFDHLADLAPEWPAESEECGYVWLVAGVLIASGGRQVVRRAGPGPRCPPSACRPRRRGDGG</sequence>
<organism evidence="2 3">
    <name type="scientific">Frigoriglobus tundricola</name>
    <dbReference type="NCBI Taxonomy" id="2774151"/>
    <lineage>
        <taxon>Bacteria</taxon>
        <taxon>Pseudomonadati</taxon>
        <taxon>Planctomycetota</taxon>
        <taxon>Planctomycetia</taxon>
        <taxon>Gemmatales</taxon>
        <taxon>Gemmataceae</taxon>
        <taxon>Frigoriglobus</taxon>
    </lineage>
</organism>
<reference evidence="3" key="1">
    <citation type="submission" date="2020-05" db="EMBL/GenBank/DDBJ databases">
        <title>Frigoriglobus tundricola gen. nov., sp. nov., a psychrotolerant cellulolytic planctomycete of the family Gemmataceae with two divergent copies of 16S rRNA gene.</title>
        <authorList>
            <person name="Kulichevskaya I.S."/>
            <person name="Ivanova A.A."/>
            <person name="Naumoff D.G."/>
            <person name="Beletsky A.V."/>
            <person name="Rijpstra W.I.C."/>
            <person name="Sinninghe Damste J.S."/>
            <person name="Mardanov A.V."/>
            <person name="Ravin N.V."/>
            <person name="Dedysh S.N."/>
        </authorList>
    </citation>
    <scope>NUCLEOTIDE SEQUENCE [LARGE SCALE GENOMIC DNA]</scope>
    <source>
        <strain evidence="3">PL17</strain>
    </source>
</reference>
<dbReference type="Proteomes" id="UP000503447">
    <property type="component" value="Chromosome"/>
</dbReference>
<proteinExistence type="predicted"/>
<accession>A0A6M5YZV5</accession>
<feature type="compositionally biased region" description="Low complexity" evidence="1">
    <location>
        <begin position="86"/>
        <end position="95"/>
    </location>
</feature>